<dbReference type="InterPro" id="IPR026387">
    <property type="entry name" value="OMP_w_GlyGly"/>
</dbReference>
<organism evidence="2 3">
    <name type="scientific">Pseudoalteromonas ulvae</name>
    <dbReference type="NCBI Taxonomy" id="107327"/>
    <lineage>
        <taxon>Bacteria</taxon>
        <taxon>Pseudomonadati</taxon>
        <taxon>Pseudomonadota</taxon>
        <taxon>Gammaproteobacteria</taxon>
        <taxon>Alteromonadales</taxon>
        <taxon>Pseudoalteromonadaceae</taxon>
        <taxon>Pseudoalteromonas</taxon>
    </lineage>
</organism>
<evidence type="ECO:0000313" key="2">
    <source>
        <dbReference type="EMBL" id="OUL57116.1"/>
    </source>
</evidence>
<keyword evidence="3" id="KW-1185">Reference proteome</keyword>
<gene>
    <name evidence="2" type="ORF">B1199_13135</name>
</gene>
<evidence type="ECO:0000256" key="1">
    <source>
        <dbReference type="SAM" id="SignalP"/>
    </source>
</evidence>
<accession>A0A244CNN3</accession>
<dbReference type="AlphaFoldDB" id="A0A244CNN3"/>
<comment type="caution">
    <text evidence="2">The sequence shown here is derived from an EMBL/GenBank/DDBJ whole genome shotgun (WGS) entry which is preliminary data.</text>
</comment>
<protein>
    <recommendedName>
        <fullName evidence="4">TIGR04219 family outer membrane beta-barrel protein</fullName>
    </recommendedName>
</protein>
<proteinExistence type="predicted"/>
<reference evidence="2 3" key="1">
    <citation type="submission" date="2017-02" db="EMBL/GenBank/DDBJ databases">
        <title>Pseudoalteromonas ulvae TC14 Genome.</title>
        <authorList>
            <person name="Molmeret M."/>
        </authorList>
    </citation>
    <scope>NUCLEOTIDE SEQUENCE [LARGE SCALE GENOMIC DNA]</scope>
    <source>
        <strain evidence="2">TC14</strain>
    </source>
</reference>
<dbReference type="EMBL" id="MWPV01000004">
    <property type="protein sequence ID" value="OUL57116.1"/>
    <property type="molecule type" value="Genomic_DNA"/>
</dbReference>
<dbReference type="Proteomes" id="UP000194841">
    <property type="component" value="Unassembled WGS sequence"/>
</dbReference>
<dbReference type="RefSeq" id="WP_086744576.1">
    <property type="nucleotide sequence ID" value="NZ_MWPV01000004.1"/>
</dbReference>
<dbReference type="NCBIfam" id="TIGR04219">
    <property type="entry name" value="OMP_w_GlyGly"/>
    <property type="match status" value="1"/>
</dbReference>
<keyword evidence="1" id="KW-0732">Signal</keyword>
<dbReference type="OrthoDB" id="6708408at2"/>
<evidence type="ECO:0008006" key="4">
    <source>
        <dbReference type="Google" id="ProtNLM"/>
    </source>
</evidence>
<feature type="signal peptide" evidence="1">
    <location>
        <begin position="1"/>
        <end position="21"/>
    </location>
</feature>
<sequence>MKKLCITAALAMASVAPIAQADMIFGLYAGAEVWQAETTGSFSQNSDLQTFAFEDETLTNFYVALEHPIPLIPNIKIKHNELEVTGSTTLTSGFEFGDTVFQVGTKASTVSDLTHNDLILYYEIFDNDLVAIDLGLNAKQFDGSIVVSGQEQSLGIVSETVDFSGYVPMAYAAAEVGLPFTGLSVFAEGSLLSVGDSKVQDYQVGVAWEFIDSMAIDVAVKVGYRSLVLELDDLDDIYTDFEVKGPFAGLQVHF</sequence>
<evidence type="ECO:0000313" key="3">
    <source>
        <dbReference type="Proteomes" id="UP000194841"/>
    </source>
</evidence>
<feature type="chain" id="PRO_5012128188" description="TIGR04219 family outer membrane beta-barrel protein" evidence="1">
    <location>
        <begin position="22"/>
        <end position="254"/>
    </location>
</feature>
<name>A0A244CNN3_PSEDV</name>